<feature type="domain" description="Reverse transcriptase Ty1/copia-type" evidence="1">
    <location>
        <begin position="11"/>
        <end position="223"/>
    </location>
</feature>
<protein>
    <recommendedName>
        <fullName evidence="1">Reverse transcriptase Ty1/copia-type domain-containing protein</fullName>
    </recommendedName>
</protein>
<dbReference type="PANTHER" id="PTHR43383:SF2">
    <property type="entry name" value="AMIDOHYDROLASE 2 FAMILY PROTEIN"/>
    <property type="match status" value="1"/>
</dbReference>
<keyword evidence="3" id="KW-1185">Reference proteome</keyword>
<accession>A0AAP0G3M3</accession>
<dbReference type="InterPro" id="IPR043128">
    <property type="entry name" value="Rev_trsase/Diguanyl_cyclase"/>
</dbReference>
<dbReference type="Gene3D" id="3.30.70.270">
    <property type="match status" value="1"/>
</dbReference>
<name>A0AAP0G3M3_9ASPA</name>
<dbReference type="InterPro" id="IPR013103">
    <property type="entry name" value="RVT_2"/>
</dbReference>
<dbReference type="EMBL" id="JBBWWQ010000011">
    <property type="protein sequence ID" value="KAK8935731.1"/>
    <property type="molecule type" value="Genomic_DNA"/>
</dbReference>
<dbReference type="Proteomes" id="UP001418222">
    <property type="component" value="Unassembled WGS sequence"/>
</dbReference>
<dbReference type="SUPFAM" id="SSF56672">
    <property type="entry name" value="DNA/RNA polymerases"/>
    <property type="match status" value="1"/>
</dbReference>
<reference evidence="2 3" key="1">
    <citation type="journal article" date="2022" name="Nat. Plants">
        <title>Genomes of leafy and leafless Platanthera orchids illuminate the evolution of mycoheterotrophy.</title>
        <authorList>
            <person name="Li M.H."/>
            <person name="Liu K.W."/>
            <person name="Li Z."/>
            <person name="Lu H.C."/>
            <person name="Ye Q.L."/>
            <person name="Zhang D."/>
            <person name="Wang J.Y."/>
            <person name="Li Y.F."/>
            <person name="Zhong Z.M."/>
            <person name="Liu X."/>
            <person name="Yu X."/>
            <person name="Liu D.K."/>
            <person name="Tu X.D."/>
            <person name="Liu B."/>
            <person name="Hao Y."/>
            <person name="Liao X.Y."/>
            <person name="Jiang Y.T."/>
            <person name="Sun W.H."/>
            <person name="Chen J."/>
            <person name="Chen Y.Q."/>
            <person name="Ai Y."/>
            <person name="Zhai J.W."/>
            <person name="Wu S.S."/>
            <person name="Zhou Z."/>
            <person name="Hsiao Y.Y."/>
            <person name="Wu W.L."/>
            <person name="Chen Y.Y."/>
            <person name="Lin Y.F."/>
            <person name="Hsu J.L."/>
            <person name="Li C.Y."/>
            <person name="Wang Z.W."/>
            <person name="Zhao X."/>
            <person name="Zhong W.Y."/>
            <person name="Ma X.K."/>
            <person name="Ma L."/>
            <person name="Huang J."/>
            <person name="Chen G.Z."/>
            <person name="Huang M.Z."/>
            <person name="Huang L."/>
            <person name="Peng D.H."/>
            <person name="Luo Y.B."/>
            <person name="Zou S.Q."/>
            <person name="Chen S.P."/>
            <person name="Lan S."/>
            <person name="Tsai W.C."/>
            <person name="Van de Peer Y."/>
            <person name="Liu Z.J."/>
        </authorList>
    </citation>
    <scope>NUCLEOTIDE SEQUENCE [LARGE SCALE GENOMIC DNA]</scope>
    <source>
        <strain evidence="2">Lor287</strain>
    </source>
</reference>
<evidence type="ECO:0000313" key="2">
    <source>
        <dbReference type="EMBL" id="KAK8935731.1"/>
    </source>
</evidence>
<dbReference type="Pfam" id="PF07727">
    <property type="entry name" value="RVT_2"/>
    <property type="match status" value="1"/>
</dbReference>
<comment type="caution">
    <text evidence="2">The sequence shown here is derived from an EMBL/GenBank/DDBJ whole genome shotgun (WGS) entry which is preliminary data.</text>
</comment>
<dbReference type="InterPro" id="IPR043502">
    <property type="entry name" value="DNA/RNA_pol_sf"/>
</dbReference>
<evidence type="ECO:0000259" key="1">
    <source>
        <dbReference type="Pfam" id="PF07727"/>
    </source>
</evidence>
<dbReference type="PANTHER" id="PTHR43383">
    <property type="entry name" value="NODULIN 6"/>
    <property type="match status" value="1"/>
</dbReference>
<dbReference type="Gene3D" id="3.10.10.10">
    <property type="entry name" value="HIV Type 1 Reverse Transcriptase, subunit A, domain 1"/>
    <property type="match status" value="1"/>
</dbReference>
<evidence type="ECO:0000313" key="3">
    <source>
        <dbReference type="Proteomes" id="UP001418222"/>
    </source>
</evidence>
<proteinExistence type="predicted"/>
<gene>
    <name evidence="2" type="ORF">KSP39_PZI012956</name>
</gene>
<dbReference type="AlphaFoldDB" id="A0AAP0G3M3"/>
<organism evidence="2 3">
    <name type="scientific">Platanthera zijinensis</name>
    <dbReference type="NCBI Taxonomy" id="2320716"/>
    <lineage>
        <taxon>Eukaryota</taxon>
        <taxon>Viridiplantae</taxon>
        <taxon>Streptophyta</taxon>
        <taxon>Embryophyta</taxon>
        <taxon>Tracheophyta</taxon>
        <taxon>Spermatophyta</taxon>
        <taxon>Magnoliopsida</taxon>
        <taxon>Liliopsida</taxon>
        <taxon>Asparagales</taxon>
        <taxon>Orchidaceae</taxon>
        <taxon>Orchidoideae</taxon>
        <taxon>Orchideae</taxon>
        <taxon>Orchidinae</taxon>
        <taxon>Platanthera</taxon>
    </lineage>
</organism>
<sequence length="233" mass="26253">MEEEMSALWANQTWTVVPLPPGQKPVGCKWVFVIKHAADGTIDHLKARLVARGFTQQQGLDYEETFSPVAKLNTIRVLIFVDVHRQWPLFQLDIKNAFLNGDLQETVYMQQLPGFEVTGESQVCCLQKAMYGLKLSPRAWFEKFSKVLRDIGFTRSSTDFSLFTRYRPTKAVLLSVYVDDIIITGDDSQGIQTVKVHLNCLSDKGFGTSTIFLGSRGCQTTGWVYSISTKVLS</sequence>